<comment type="caution">
    <text evidence="6">The sequence shown here is derived from an EMBL/GenBank/DDBJ whole genome shotgun (WGS) entry which is preliminary data.</text>
</comment>
<dbReference type="SUPFAM" id="SSF51206">
    <property type="entry name" value="cAMP-binding domain-like"/>
    <property type="match status" value="1"/>
</dbReference>
<proteinExistence type="predicted"/>
<dbReference type="Gene3D" id="2.60.120.10">
    <property type="entry name" value="Jelly Rolls"/>
    <property type="match status" value="1"/>
</dbReference>
<organism evidence="6 7">
    <name type="scientific">Chryseobacterium daecheongense</name>
    <dbReference type="NCBI Taxonomy" id="192389"/>
    <lineage>
        <taxon>Bacteria</taxon>
        <taxon>Pseudomonadati</taxon>
        <taxon>Bacteroidota</taxon>
        <taxon>Flavobacteriia</taxon>
        <taxon>Flavobacteriales</taxon>
        <taxon>Weeksellaceae</taxon>
        <taxon>Chryseobacterium group</taxon>
        <taxon>Chryseobacterium</taxon>
    </lineage>
</organism>
<accession>A0ABY2FZW9</accession>
<dbReference type="InterPro" id="IPR050397">
    <property type="entry name" value="Env_Response_Regulators"/>
</dbReference>
<dbReference type="Proteomes" id="UP000295709">
    <property type="component" value="Unassembled WGS sequence"/>
</dbReference>
<evidence type="ECO:0000256" key="3">
    <source>
        <dbReference type="ARBA" id="ARBA00023163"/>
    </source>
</evidence>
<dbReference type="InterPro" id="IPR018490">
    <property type="entry name" value="cNMP-bd_dom_sf"/>
</dbReference>
<evidence type="ECO:0000259" key="5">
    <source>
        <dbReference type="PROSITE" id="PS51063"/>
    </source>
</evidence>
<dbReference type="CDD" id="cd00038">
    <property type="entry name" value="CAP_ED"/>
    <property type="match status" value="1"/>
</dbReference>
<evidence type="ECO:0000256" key="2">
    <source>
        <dbReference type="ARBA" id="ARBA00023125"/>
    </source>
</evidence>
<dbReference type="PANTHER" id="PTHR24567">
    <property type="entry name" value="CRP FAMILY TRANSCRIPTIONAL REGULATORY PROTEIN"/>
    <property type="match status" value="1"/>
</dbReference>
<reference evidence="6 7" key="1">
    <citation type="submission" date="2019-03" db="EMBL/GenBank/DDBJ databases">
        <title>Genomic Encyclopedia of Archaeal and Bacterial Type Strains, Phase II (KMG-II): from individual species to whole genera.</title>
        <authorList>
            <person name="Goeker M."/>
        </authorList>
    </citation>
    <scope>NUCLEOTIDE SEQUENCE [LARGE SCALE GENOMIC DNA]</scope>
    <source>
        <strain evidence="6 7">DSM 15235</strain>
    </source>
</reference>
<dbReference type="PANTHER" id="PTHR24567:SF26">
    <property type="entry name" value="REGULATORY PROTEIN YEIL"/>
    <property type="match status" value="1"/>
</dbReference>
<protein>
    <submittedName>
        <fullName evidence="6">Crp/Fnr family transcriptional regulator</fullName>
    </submittedName>
</protein>
<dbReference type="InterPro" id="IPR000595">
    <property type="entry name" value="cNMP-bd_dom"/>
</dbReference>
<dbReference type="SUPFAM" id="SSF46785">
    <property type="entry name" value="Winged helix' DNA-binding domain"/>
    <property type="match status" value="1"/>
</dbReference>
<dbReference type="PROSITE" id="PS51063">
    <property type="entry name" value="HTH_CRP_2"/>
    <property type="match status" value="1"/>
</dbReference>
<dbReference type="PROSITE" id="PS50042">
    <property type="entry name" value="CNMP_BINDING_3"/>
    <property type="match status" value="1"/>
</dbReference>
<keyword evidence="3" id="KW-0804">Transcription</keyword>
<dbReference type="Pfam" id="PF13545">
    <property type="entry name" value="HTH_Crp_2"/>
    <property type="match status" value="1"/>
</dbReference>
<dbReference type="Pfam" id="PF00027">
    <property type="entry name" value="cNMP_binding"/>
    <property type="match status" value="1"/>
</dbReference>
<feature type="domain" description="Cyclic nucleotide-binding" evidence="4">
    <location>
        <begin position="20"/>
        <end position="123"/>
    </location>
</feature>
<sequence>MKTVSCMNIDETVLYSFGAERKQYKKGELIYRENDYALYYFQITEGKVKLNNYNDEGKEFIHNILGKNQSFGDSLVFLNEQYPMNAVALTPVEVIRLPKNVFMELLKTHPEICLEMNKCLAQKLYYKSLMIHNLASQSPVTRIKGLLDYLKSYHTEDTPYSYLVEITRQQLANLTGLRVETVIRFLKKMENEGILKIENKKILY</sequence>
<feature type="domain" description="HTH crp-type" evidence="5">
    <location>
        <begin position="137"/>
        <end position="204"/>
    </location>
</feature>
<keyword evidence="1" id="KW-0805">Transcription regulation</keyword>
<dbReference type="InterPro" id="IPR036390">
    <property type="entry name" value="WH_DNA-bd_sf"/>
</dbReference>
<dbReference type="SMART" id="SM00419">
    <property type="entry name" value="HTH_CRP"/>
    <property type="match status" value="1"/>
</dbReference>
<keyword evidence="7" id="KW-1185">Reference proteome</keyword>
<evidence type="ECO:0000256" key="1">
    <source>
        <dbReference type="ARBA" id="ARBA00023015"/>
    </source>
</evidence>
<evidence type="ECO:0000259" key="4">
    <source>
        <dbReference type="PROSITE" id="PS50042"/>
    </source>
</evidence>
<name>A0ABY2FZW9_9FLAO</name>
<dbReference type="InterPro" id="IPR012318">
    <property type="entry name" value="HTH_CRP"/>
</dbReference>
<evidence type="ECO:0000313" key="6">
    <source>
        <dbReference type="EMBL" id="TDX95332.1"/>
    </source>
</evidence>
<dbReference type="SMART" id="SM00100">
    <property type="entry name" value="cNMP"/>
    <property type="match status" value="1"/>
</dbReference>
<dbReference type="RefSeq" id="WP_228428535.1">
    <property type="nucleotide sequence ID" value="NZ_RJTX01000001.1"/>
</dbReference>
<dbReference type="EMBL" id="SOQW01000001">
    <property type="protein sequence ID" value="TDX95332.1"/>
    <property type="molecule type" value="Genomic_DNA"/>
</dbReference>
<dbReference type="InterPro" id="IPR014710">
    <property type="entry name" value="RmlC-like_jellyroll"/>
</dbReference>
<dbReference type="PRINTS" id="PR00034">
    <property type="entry name" value="HTHCRP"/>
</dbReference>
<evidence type="ECO:0000313" key="7">
    <source>
        <dbReference type="Proteomes" id="UP000295709"/>
    </source>
</evidence>
<keyword evidence="2" id="KW-0238">DNA-binding</keyword>
<gene>
    <name evidence="6" type="ORF">BCF50_1109</name>
</gene>